<dbReference type="Proteomes" id="UP001472866">
    <property type="component" value="Chromosome 13"/>
</dbReference>
<evidence type="ECO:0000256" key="3">
    <source>
        <dbReference type="RuleBase" id="RU000363"/>
    </source>
</evidence>
<keyword evidence="6" id="KW-1185">Reference proteome</keyword>
<evidence type="ECO:0000313" key="5">
    <source>
        <dbReference type="EMBL" id="WZN65664.1"/>
    </source>
</evidence>
<dbReference type="PRINTS" id="PR00081">
    <property type="entry name" value="GDHRDH"/>
</dbReference>
<gene>
    <name evidence="5" type="ORF">HKI87_13g72240</name>
</gene>
<keyword evidence="2" id="KW-0560">Oxidoreductase</keyword>
<dbReference type="PRINTS" id="PR00080">
    <property type="entry name" value="SDRFAMILY"/>
</dbReference>
<proteinExistence type="inferred from homology"/>
<dbReference type="InterPro" id="IPR002347">
    <property type="entry name" value="SDR_fam"/>
</dbReference>
<comment type="similarity">
    <text evidence="1 3">Belongs to the short-chain dehydrogenases/reductases (SDR) family.</text>
</comment>
<dbReference type="Gene3D" id="3.40.50.720">
    <property type="entry name" value="NAD(P)-binding Rossmann-like Domain"/>
    <property type="match status" value="1"/>
</dbReference>
<evidence type="ECO:0000313" key="6">
    <source>
        <dbReference type="Proteomes" id="UP001472866"/>
    </source>
</evidence>
<dbReference type="SMART" id="SM00822">
    <property type="entry name" value="PKS_KR"/>
    <property type="match status" value="1"/>
</dbReference>
<dbReference type="SUPFAM" id="SSF51735">
    <property type="entry name" value="NAD(P)-binding Rossmann-fold domains"/>
    <property type="match status" value="1"/>
</dbReference>
<dbReference type="EMBL" id="CP151513">
    <property type="protein sequence ID" value="WZN65664.1"/>
    <property type="molecule type" value="Genomic_DNA"/>
</dbReference>
<dbReference type="PANTHER" id="PTHR42901:SF1">
    <property type="entry name" value="ALCOHOL DEHYDROGENASE"/>
    <property type="match status" value="1"/>
</dbReference>
<feature type="domain" description="Ketoreductase" evidence="4">
    <location>
        <begin position="12"/>
        <end position="199"/>
    </location>
</feature>
<protein>
    <submittedName>
        <fullName evidence="5">NADP-dependent 3-hydroxy acid dehydrogenase</fullName>
    </submittedName>
</protein>
<name>A0AAX4PI87_9CHLO</name>
<dbReference type="InterPro" id="IPR036291">
    <property type="entry name" value="NAD(P)-bd_dom_sf"/>
</dbReference>
<sequence>MASYGTKDLTGKVCLITGASAGIGEAIAHRMVEAGAKVILIARRIAKLEEIKATLESTYPGAQVHCVKFDVKDLDQIGELRDGLPEEFRDIHILVNNAGVALGTPPAHENPIADVETMLRTNVSSVMAFVSTFAPGMVERNEGHIVNISSIAGHEAYPGGSVYCATKHAIDAYTTSMRHDLVGTNIRVTAISPGAVRTEFTLVRFGQDAEREDDFYKGFTPLNARDIADNVMYVTTRPQHVQVGDIVIYATKQSSAKSIAKNE</sequence>
<evidence type="ECO:0000259" key="4">
    <source>
        <dbReference type="SMART" id="SM00822"/>
    </source>
</evidence>
<dbReference type="FunFam" id="3.40.50.720:FF:000047">
    <property type="entry name" value="NADP-dependent L-serine/L-allo-threonine dehydrogenase"/>
    <property type="match status" value="1"/>
</dbReference>
<organism evidence="5 6">
    <name type="scientific">Chloropicon roscoffensis</name>
    <dbReference type="NCBI Taxonomy" id="1461544"/>
    <lineage>
        <taxon>Eukaryota</taxon>
        <taxon>Viridiplantae</taxon>
        <taxon>Chlorophyta</taxon>
        <taxon>Chloropicophyceae</taxon>
        <taxon>Chloropicales</taxon>
        <taxon>Chloropicaceae</taxon>
        <taxon>Chloropicon</taxon>
    </lineage>
</organism>
<dbReference type="Pfam" id="PF00106">
    <property type="entry name" value="adh_short"/>
    <property type="match status" value="1"/>
</dbReference>
<accession>A0AAX4PI87</accession>
<reference evidence="5 6" key="1">
    <citation type="submission" date="2024-03" db="EMBL/GenBank/DDBJ databases">
        <title>Complete genome sequence of the green alga Chloropicon roscoffensis RCC1871.</title>
        <authorList>
            <person name="Lemieux C."/>
            <person name="Pombert J.-F."/>
            <person name="Otis C."/>
            <person name="Turmel M."/>
        </authorList>
    </citation>
    <scope>NUCLEOTIDE SEQUENCE [LARGE SCALE GENOMIC DNA]</scope>
    <source>
        <strain evidence="5 6">RCC1871</strain>
    </source>
</reference>
<evidence type="ECO:0000256" key="1">
    <source>
        <dbReference type="ARBA" id="ARBA00006484"/>
    </source>
</evidence>
<dbReference type="AlphaFoldDB" id="A0AAX4PI87"/>
<dbReference type="GO" id="GO:0016616">
    <property type="term" value="F:oxidoreductase activity, acting on the CH-OH group of donors, NAD or NADP as acceptor"/>
    <property type="evidence" value="ECO:0007669"/>
    <property type="project" value="UniProtKB-ARBA"/>
</dbReference>
<evidence type="ECO:0000256" key="2">
    <source>
        <dbReference type="ARBA" id="ARBA00023002"/>
    </source>
</evidence>
<dbReference type="InterPro" id="IPR020904">
    <property type="entry name" value="Sc_DH/Rdtase_CS"/>
</dbReference>
<dbReference type="PROSITE" id="PS00061">
    <property type="entry name" value="ADH_SHORT"/>
    <property type="match status" value="1"/>
</dbReference>
<dbReference type="PANTHER" id="PTHR42901">
    <property type="entry name" value="ALCOHOL DEHYDROGENASE"/>
    <property type="match status" value="1"/>
</dbReference>
<dbReference type="InterPro" id="IPR057326">
    <property type="entry name" value="KR_dom"/>
</dbReference>